<feature type="transmembrane region" description="Helical" evidence="2">
    <location>
        <begin position="12"/>
        <end position="37"/>
    </location>
</feature>
<organism evidence="3 4">
    <name type="scientific">Mesorhabditis belari</name>
    <dbReference type="NCBI Taxonomy" id="2138241"/>
    <lineage>
        <taxon>Eukaryota</taxon>
        <taxon>Metazoa</taxon>
        <taxon>Ecdysozoa</taxon>
        <taxon>Nematoda</taxon>
        <taxon>Chromadorea</taxon>
        <taxon>Rhabditida</taxon>
        <taxon>Rhabditina</taxon>
        <taxon>Rhabditomorpha</taxon>
        <taxon>Rhabditoidea</taxon>
        <taxon>Rhabditidae</taxon>
        <taxon>Mesorhabditinae</taxon>
        <taxon>Mesorhabditis</taxon>
    </lineage>
</organism>
<dbReference type="AlphaFoldDB" id="A0AAF3J585"/>
<feature type="region of interest" description="Disordered" evidence="1">
    <location>
        <begin position="114"/>
        <end position="164"/>
    </location>
</feature>
<keyword evidence="2" id="KW-0812">Transmembrane</keyword>
<keyword evidence="2" id="KW-1133">Transmembrane helix</keyword>
<evidence type="ECO:0000256" key="1">
    <source>
        <dbReference type="SAM" id="MobiDB-lite"/>
    </source>
</evidence>
<feature type="region of interest" description="Disordered" evidence="1">
    <location>
        <begin position="195"/>
        <end position="285"/>
    </location>
</feature>
<dbReference type="WBParaSite" id="MBELARI_LOCUS16995">
    <property type="protein sequence ID" value="MBELARI_LOCUS16995"/>
    <property type="gene ID" value="MBELARI_LOCUS16995"/>
</dbReference>
<feature type="compositionally biased region" description="Polar residues" evidence="1">
    <location>
        <begin position="233"/>
        <end position="243"/>
    </location>
</feature>
<keyword evidence="3" id="KW-1185">Reference proteome</keyword>
<name>A0AAF3J585_9BILA</name>
<feature type="transmembrane region" description="Helical" evidence="2">
    <location>
        <begin position="492"/>
        <end position="511"/>
    </location>
</feature>
<evidence type="ECO:0000256" key="2">
    <source>
        <dbReference type="SAM" id="Phobius"/>
    </source>
</evidence>
<sequence>MKWFWFKFWFYYRLFMSCLQHFNFCLAIYTNCVYFTLWKAYDLLWFWMHLMLCTCFPQLRSENYLLVWCNLIKHKRLYYPGNTYKEIYLKLYGQPGTKSEIALQDIRDKEIQEHEARLSRRRTRKQSRERYARGETVPEEDLEESSSGSSGEDDEMDTVAIRKKKNGYPRIDPIEEEEKEVRKYVYVGTAVEDSNKDLETAAQEKPSSDISEPVAPPRKPRTRTPELGARTNAVESHASNTTPPLLPGATEPGSSRATEETEETDVAQGSGEESDTNSTSKWIEKVPGVPKCIKNRFHKEASIRSTSPPKPERPSWVKPPETFIGRTWGKFRHNFVSIPKFRWSASTEQREYPEIDILRPDFTNTYDILNPKMLAKREKHDRKALTKRLRQREKERLRELAKIERNRKKVADSIELVLALLRVITSFAVLIGNIRRTFVFARISYVRPGNYNLYLLQMIFSVTTSIDVTMFLMNCMWIWCCQWNVLLCRLGFIRFWCLLLLFSVTSISMIWPMSRVMDDLEDASWCRFKNGSELAKYQPRWHMT</sequence>
<evidence type="ECO:0000313" key="4">
    <source>
        <dbReference type="WBParaSite" id="MBELARI_LOCUS16995"/>
    </source>
</evidence>
<reference evidence="4" key="1">
    <citation type="submission" date="2024-02" db="UniProtKB">
        <authorList>
            <consortium name="WormBaseParasite"/>
        </authorList>
    </citation>
    <scope>IDENTIFICATION</scope>
</reference>
<evidence type="ECO:0000313" key="3">
    <source>
        <dbReference type="Proteomes" id="UP000887575"/>
    </source>
</evidence>
<proteinExistence type="predicted"/>
<feature type="region of interest" description="Disordered" evidence="1">
    <location>
        <begin position="298"/>
        <end position="318"/>
    </location>
</feature>
<keyword evidence="2" id="KW-0472">Membrane</keyword>
<dbReference type="Proteomes" id="UP000887575">
    <property type="component" value="Unassembled WGS sequence"/>
</dbReference>
<protein>
    <submittedName>
        <fullName evidence="4">Uncharacterized protein</fullName>
    </submittedName>
</protein>
<feature type="transmembrane region" description="Helical" evidence="2">
    <location>
        <begin position="454"/>
        <end position="480"/>
    </location>
</feature>
<accession>A0AAF3J585</accession>